<dbReference type="PRINTS" id="PR00344">
    <property type="entry name" value="BCTRLSENSOR"/>
</dbReference>
<keyword evidence="4" id="KW-0472">Membrane</keyword>
<dbReference type="SMART" id="SM00387">
    <property type="entry name" value="HATPase_c"/>
    <property type="match status" value="1"/>
</dbReference>
<comment type="catalytic activity">
    <reaction evidence="1">
        <text>ATP + protein L-histidine = ADP + protein N-phospho-L-histidine.</text>
        <dbReference type="EC" id="2.7.13.3"/>
    </reaction>
</comment>
<reference evidence="7" key="1">
    <citation type="journal article" date="2019" name="Int. J. Syst. Evol. Microbiol.">
        <title>The Global Catalogue of Microorganisms (GCM) 10K type strain sequencing project: providing services to taxonomists for standard genome sequencing and annotation.</title>
        <authorList>
            <consortium name="The Broad Institute Genomics Platform"/>
            <consortium name="The Broad Institute Genome Sequencing Center for Infectious Disease"/>
            <person name="Wu L."/>
            <person name="Ma J."/>
        </authorList>
    </citation>
    <scope>NUCLEOTIDE SEQUENCE [LARGE SCALE GENOMIC DNA]</scope>
    <source>
        <strain evidence="7">CCUG 62221</strain>
    </source>
</reference>
<keyword evidence="6" id="KW-0808">Transferase</keyword>
<dbReference type="Pfam" id="PF00512">
    <property type="entry name" value="HisKA"/>
    <property type="match status" value="1"/>
</dbReference>
<keyword evidence="7" id="KW-1185">Reference proteome</keyword>
<dbReference type="Gene3D" id="1.10.287.130">
    <property type="match status" value="1"/>
</dbReference>
<evidence type="ECO:0000256" key="4">
    <source>
        <dbReference type="SAM" id="Phobius"/>
    </source>
</evidence>
<feature type="transmembrane region" description="Helical" evidence="4">
    <location>
        <begin position="230"/>
        <end position="251"/>
    </location>
</feature>
<dbReference type="PANTHER" id="PTHR43547">
    <property type="entry name" value="TWO-COMPONENT HISTIDINE KINASE"/>
    <property type="match status" value="1"/>
</dbReference>
<dbReference type="SMART" id="SM00388">
    <property type="entry name" value="HisKA"/>
    <property type="match status" value="1"/>
</dbReference>
<gene>
    <name evidence="6" type="ORF">ACFQ5N_12935</name>
</gene>
<keyword evidence="4" id="KW-0812">Transmembrane</keyword>
<dbReference type="EMBL" id="JBHTMV010000009">
    <property type="protein sequence ID" value="MFD1294741.1"/>
    <property type="molecule type" value="Genomic_DNA"/>
</dbReference>
<dbReference type="InterPro" id="IPR036890">
    <property type="entry name" value="HATPase_C_sf"/>
</dbReference>
<evidence type="ECO:0000313" key="6">
    <source>
        <dbReference type="EMBL" id="MFD1294741.1"/>
    </source>
</evidence>
<dbReference type="InterPro" id="IPR036097">
    <property type="entry name" value="HisK_dim/P_sf"/>
</dbReference>
<dbReference type="Gene3D" id="3.30.565.10">
    <property type="entry name" value="Histidine kinase-like ATPase, C-terminal domain"/>
    <property type="match status" value="1"/>
</dbReference>
<dbReference type="GO" id="GO:0016301">
    <property type="term" value="F:kinase activity"/>
    <property type="evidence" value="ECO:0007669"/>
    <property type="project" value="UniProtKB-KW"/>
</dbReference>
<dbReference type="Pfam" id="PF02518">
    <property type="entry name" value="HATPase_c"/>
    <property type="match status" value="1"/>
</dbReference>
<dbReference type="SUPFAM" id="SSF55874">
    <property type="entry name" value="ATPase domain of HSP90 chaperone/DNA topoisomerase II/histidine kinase"/>
    <property type="match status" value="1"/>
</dbReference>
<keyword evidence="4" id="KW-1133">Transmembrane helix</keyword>
<dbReference type="InterPro" id="IPR003661">
    <property type="entry name" value="HisK_dim/P_dom"/>
</dbReference>
<dbReference type="RefSeq" id="WP_386810073.1">
    <property type="nucleotide sequence ID" value="NZ_JBHTMV010000009.1"/>
</dbReference>
<evidence type="ECO:0000256" key="1">
    <source>
        <dbReference type="ARBA" id="ARBA00000085"/>
    </source>
</evidence>
<keyword evidence="6" id="KW-0418">Kinase</keyword>
<dbReference type="PROSITE" id="PS50109">
    <property type="entry name" value="HIS_KIN"/>
    <property type="match status" value="1"/>
</dbReference>
<dbReference type="EC" id="2.7.13.3" evidence="2"/>
<dbReference type="SUPFAM" id="SSF47384">
    <property type="entry name" value="Homodimeric domain of signal transducing histidine kinase"/>
    <property type="match status" value="1"/>
</dbReference>
<evidence type="ECO:0000259" key="5">
    <source>
        <dbReference type="PROSITE" id="PS50109"/>
    </source>
</evidence>
<accession>A0ABW3WU00</accession>
<name>A0ABW3WU00_9FLAO</name>
<protein>
    <recommendedName>
        <fullName evidence="2">histidine kinase</fullName>
        <ecNumber evidence="2">2.7.13.3</ecNumber>
    </recommendedName>
</protein>
<dbReference type="Proteomes" id="UP001597241">
    <property type="component" value="Unassembled WGS sequence"/>
</dbReference>
<feature type="transmembrane region" description="Helical" evidence="4">
    <location>
        <begin position="9"/>
        <end position="27"/>
    </location>
</feature>
<evidence type="ECO:0000256" key="3">
    <source>
        <dbReference type="ARBA" id="ARBA00022553"/>
    </source>
</evidence>
<dbReference type="CDD" id="cd00082">
    <property type="entry name" value="HisKA"/>
    <property type="match status" value="1"/>
</dbReference>
<dbReference type="InterPro" id="IPR005467">
    <property type="entry name" value="His_kinase_dom"/>
</dbReference>
<proteinExistence type="predicted"/>
<organism evidence="6 7">
    <name type="scientific">Lutibacter holmesii</name>
    <dbReference type="NCBI Taxonomy" id="1137985"/>
    <lineage>
        <taxon>Bacteria</taxon>
        <taxon>Pseudomonadati</taxon>
        <taxon>Bacteroidota</taxon>
        <taxon>Flavobacteriia</taxon>
        <taxon>Flavobacteriales</taxon>
        <taxon>Flavobacteriaceae</taxon>
        <taxon>Lutibacter</taxon>
    </lineage>
</organism>
<evidence type="ECO:0000313" key="7">
    <source>
        <dbReference type="Proteomes" id="UP001597241"/>
    </source>
</evidence>
<comment type="caution">
    <text evidence="6">The sequence shown here is derived from an EMBL/GenBank/DDBJ whole genome shotgun (WGS) entry which is preliminary data.</text>
</comment>
<dbReference type="InterPro" id="IPR004358">
    <property type="entry name" value="Sig_transdc_His_kin-like_C"/>
</dbReference>
<sequence length="484" mass="55118">MNKQNYKWVVYFIGITIITTIAVQVYWNYREYQINKQHLISKVQLSLDNSVEAYFANLTKSGIITFNSKNAESKTDTIVVSTNSRRNFRKKIDSTLQYLAKNDSLGKPIVIKNSRNTSYPFFTANKNIPKNLDSLISKVVVSISKDTLDLEKLNSYLTTEFERNNIDVTFGLQHEYRSRNKQDGVIYKTFNIDNLPKKHLIAVSKSTFLHRSKLEIHFSNETKTLLKASFISVLLSLLLSLSIIASLVYLLKTIYKQKQLAEVKNDLINNITHEFKTPIATISIALEALKNFNALNDPKKSETYISMANTQVNKLNEMVEKILETAALNQETLVISKQPVDLALLLESVIAKYKMIAPEKTLNFKTNKEFLDANLDKFHFENAIGNIIDNAIKYGGKTIFIEMVSEKNTTTILIKDNGKGIPKSEKDSVFKQFYRIPTGNTHNVKGFGIGLYYTKSIIEKHGGSILITYDKNHHTVFKIELPNA</sequence>
<dbReference type="CDD" id="cd00075">
    <property type="entry name" value="HATPase"/>
    <property type="match status" value="1"/>
</dbReference>
<dbReference type="PANTHER" id="PTHR43547:SF2">
    <property type="entry name" value="HYBRID SIGNAL TRANSDUCTION HISTIDINE KINASE C"/>
    <property type="match status" value="1"/>
</dbReference>
<keyword evidence="3" id="KW-0597">Phosphoprotein</keyword>
<dbReference type="InterPro" id="IPR003594">
    <property type="entry name" value="HATPase_dom"/>
</dbReference>
<feature type="domain" description="Histidine kinase" evidence="5">
    <location>
        <begin position="270"/>
        <end position="484"/>
    </location>
</feature>
<evidence type="ECO:0000256" key="2">
    <source>
        <dbReference type="ARBA" id="ARBA00012438"/>
    </source>
</evidence>